<proteinExistence type="inferred from homology"/>
<dbReference type="GO" id="GO:0010181">
    <property type="term" value="F:FMN binding"/>
    <property type="evidence" value="ECO:0007669"/>
    <property type="project" value="UniProtKB-UniRule"/>
</dbReference>
<evidence type="ECO:0000256" key="7">
    <source>
        <dbReference type="PIRSR" id="PIRSR000190-2"/>
    </source>
</evidence>
<organism evidence="10 11">
    <name type="scientific">Psychrosphaera saromensis</name>
    <dbReference type="NCBI Taxonomy" id="716813"/>
    <lineage>
        <taxon>Bacteria</taxon>
        <taxon>Pseudomonadati</taxon>
        <taxon>Pseudomonadota</taxon>
        <taxon>Gammaproteobacteria</taxon>
        <taxon>Alteromonadales</taxon>
        <taxon>Pseudoalteromonadaceae</taxon>
        <taxon>Psychrosphaera</taxon>
    </lineage>
</organism>
<feature type="binding site" evidence="5 7">
    <location>
        <begin position="139"/>
        <end position="140"/>
    </location>
    <ligand>
        <name>FMN</name>
        <dbReference type="ChEBI" id="CHEBI:58210"/>
    </ligand>
</feature>
<evidence type="ECO:0000313" key="11">
    <source>
        <dbReference type="Proteomes" id="UP000239007"/>
    </source>
</evidence>
<evidence type="ECO:0000256" key="1">
    <source>
        <dbReference type="ARBA" id="ARBA00007301"/>
    </source>
</evidence>
<dbReference type="PIRSF" id="PIRSF000190">
    <property type="entry name" value="Pyd_amn-ph_oxd"/>
    <property type="match status" value="1"/>
</dbReference>
<evidence type="ECO:0000313" key="10">
    <source>
        <dbReference type="EMBL" id="PQJ54771.1"/>
    </source>
</evidence>
<dbReference type="GO" id="GO:0004733">
    <property type="term" value="F:pyridoxamine phosphate oxidase activity"/>
    <property type="evidence" value="ECO:0007669"/>
    <property type="project" value="UniProtKB-UniRule"/>
</dbReference>
<dbReference type="OrthoDB" id="9780392at2"/>
<dbReference type="EMBL" id="MSCH01000003">
    <property type="protein sequence ID" value="PQJ54771.1"/>
    <property type="molecule type" value="Genomic_DNA"/>
</dbReference>
<keyword evidence="5" id="KW-0664">Pyridoxine biosynthesis</keyword>
<dbReference type="PANTHER" id="PTHR10851">
    <property type="entry name" value="PYRIDOXINE-5-PHOSPHATE OXIDASE"/>
    <property type="match status" value="1"/>
</dbReference>
<dbReference type="AlphaFoldDB" id="A0A2S7UZR6"/>
<dbReference type="InterPro" id="IPR012349">
    <property type="entry name" value="Split_barrel_FMN-bd"/>
</dbReference>
<dbReference type="Proteomes" id="UP000239007">
    <property type="component" value="Unassembled WGS sequence"/>
</dbReference>
<dbReference type="SUPFAM" id="SSF50475">
    <property type="entry name" value="FMN-binding split barrel"/>
    <property type="match status" value="1"/>
</dbReference>
<feature type="binding site" evidence="5 7">
    <location>
        <position position="104"/>
    </location>
    <ligand>
        <name>FMN</name>
        <dbReference type="ChEBI" id="CHEBI:58210"/>
    </ligand>
</feature>
<reference evidence="10 11" key="1">
    <citation type="submission" date="2016-12" db="EMBL/GenBank/DDBJ databases">
        <title>Diversity of luminous bacteria.</title>
        <authorList>
            <person name="Yoshizawa S."/>
            <person name="Kogure K."/>
        </authorList>
    </citation>
    <scope>NUCLEOTIDE SEQUENCE [LARGE SCALE GENOMIC DNA]</scope>
    <source>
        <strain evidence="10 11">SA4-48</strain>
    </source>
</reference>
<dbReference type="InterPro" id="IPR000659">
    <property type="entry name" value="Pyridox_Oxase"/>
</dbReference>
<comment type="caution">
    <text evidence="10">The sequence shown here is derived from an EMBL/GenBank/DDBJ whole genome shotgun (WGS) entry which is preliminary data.</text>
</comment>
<feature type="binding site" evidence="5 7">
    <location>
        <position position="81"/>
    </location>
    <ligand>
        <name>FMN</name>
        <dbReference type="ChEBI" id="CHEBI:58210"/>
    </ligand>
</feature>
<evidence type="ECO:0000256" key="3">
    <source>
        <dbReference type="ARBA" id="ARBA00022643"/>
    </source>
</evidence>
<feature type="domain" description="Pyridoxamine 5'-phosphate oxidase N-terminal" evidence="8">
    <location>
        <begin position="32"/>
        <end position="157"/>
    </location>
</feature>
<dbReference type="NCBIfam" id="NF004231">
    <property type="entry name" value="PRK05679.1"/>
    <property type="match status" value="1"/>
</dbReference>
<keyword evidence="11" id="KW-1185">Reference proteome</keyword>
<gene>
    <name evidence="5" type="primary">pdxH</name>
    <name evidence="10" type="ORF">BTO11_14670</name>
</gene>
<dbReference type="UniPathway" id="UPA01068">
    <property type="reaction ID" value="UER00304"/>
</dbReference>
<feature type="binding site" evidence="5 6">
    <location>
        <position position="126"/>
    </location>
    <ligand>
        <name>substrate</name>
    </ligand>
</feature>
<feature type="binding site" evidence="5 7">
    <location>
        <position position="184"/>
    </location>
    <ligand>
        <name>FMN</name>
        <dbReference type="ChEBI" id="CHEBI:58210"/>
    </ligand>
</feature>
<feature type="binding site" evidence="5 7">
    <location>
        <position position="194"/>
    </location>
    <ligand>
        <name>FMN</name>
        <dbReference type="ChEBI" id="CHEBI:58210"/>
    </ligand>
</feature>
<dbReference type="HAMAP" id="MF_01629">
    <property type="entry name" value="PdxH"/>
    <property type="match status" value="1"/>
</dbReference>
<evidence type="ECO:0000256" key="6">
    <source>
        <dbReference type="PIRSR" id="PIRSR000190-1"/>
    </source>
</evidence>
<evidence type="ECO:0000256" key="2">
    <source>
        <dbReference type="ARBA" id="ARBA00022630"/>
    </source>
</evidence>
<comment type="subunit">
    <text evidence="5">Homodimer.</text>
</comment>
<dbReference type="InterPro" id="IPR019576">
    <property type="entry name" value="Pyridoxamine_oxidase_dimer_C"/>
</dbReference>
<feature type="binding site" evidence="5 6">
    <location>
        <begin position="190"/>
        <end position="192"/>
    </location>
    <ligand>
        <name>substrate</name>
    </ligand>
</feature>
<dbReference type="InterPro" id="IPR019740">
    <property type="entry name" value="Pyridox_Oxase_CS"/>
</dbReference>
<comment type="pathway">
    <text evidence="5">Cofactor metabolism; pyridoxal 5'-phosphate salvage; pyridoxal 5'-phosphate from pyridoxine 5'-phosphate: step 1/1.</text>
</comment>
<feature type="binding site" evidence="5 7">
    <location>
        <begin position="75"/>
        <end position="76"/>
    </location>
    <ligand>
        <name>FMN</name>
        <dbReference type="ChEBI" id="CHEBI:58210"/>
    </ligand>
</feature>
<keyword evidence="3 5" id="KW-0288">FMN</keyword>
<evidence type="ECO:0000256" key="5">
    <source>
        <dbReference type="HAMAP-Rule" id="MF_01629"/>
    </source>
</evidence>
<feature type="domain" description="Pyridoxine 5'-phosphate oxidase dimerisation C-terminal" evidence="9">
    <location>
        <begin position="171"/>
        <end position="214"/>
    </location>
</feature>
<dbReference type="Gene3D" id="2.30.110.10">
    <property type="entry name" value="Electron Transport, Fmn-binding Protein, Chain A"/>
    <property type="match status" value="1"/>
</dbReference>
<evidence type="ECO:0000256" key="4">
    <source>
        <dbReference type="ARBA" id="ARBA00023002"/>
    </source>
</evidence>
<feature type="binding site" evidence="6">
    <location>
        <begin position="7"/>
        <end position="10"/>
    </location>
    <ligand>
        <name>substrate</name>
    </ligand>
</feature>
<dbReference type="RefSeq" id="WP_105053295.1">
    <property type="nucleotide sequence ID" value="NZ_BMYG01000001.1"/>
</dbReference>
<dbReference type="PANTHER" id="PTHR10851:SF0">
    <property type="entry name" value="PYRIDOXINE-5'-PHOSPHATE OXIDASE"/>
    <property type="match status" value="1"/>
</dbReference>
<comment type="function">
    <text evidence="5">Catalyzes the oxidation of either pyridoxine 5'-phosphate (PNP) or pyridoxamine 5'-phosphate (PMP) into pyridoxal 5'-phosphate (PLP).</text>
</comment>
<dbReference type="Pfam" id="PF10590">
    <property type="entry name" value="PNP_phzG_C"/>
    <property type="match status" value="1"/>
</dbReference>
<comment type="cofactor">
    <cofactor evidence="5 7">
        <name>FMN</name>
        <dbReference type="ChEBI" id="CHEBI:58210"/>
    </cofactor>
    <text evidence="5 7">Binds 1 FMN per subunit.</text>
</comment>
<comment type="catalytic activity">
    <reaction evidence="5">
        <text>pyridoxamine 5'-phosphate + O2 + H2O = pyridoxal 5'-phosphate + H2O2 + NH4(+)</text>
        <dbReference type="Rhea" id="RHEA:15817"/>
        <dbReference type="ChEBI" id="CHEBI:15377"/>
        <dbReference type="ChEBI" id="CHEBI:15379"/>
        <dbReference type="ChEBI" id="CHEBI:16240"/>
        <dbReference type="ChEBI" id="CHEBI:28938"/>
        <dbReference type="ChEBI" id="CHEBI:58451"/>
        <dbReference type="ChEBI" id="CHEBI:597326"/>
        <dbReference type="EC" id="1.4.3.5"/>
    </reaction>
</comment>
<dbReference type="InterPro" id="IPR011576">
    <property type="entry name" value="Pyridox_Oxase_N"/>
</dbReference>
<protein>
    <recommendedName>
        <fullName evidence="5">Pyridoxine/pyridoxamine 5'-phosphate oxidase</fullName>
        <ecNumber evidence="5">1.4.3.5</ecNumber>
    </recommendedName>
    <alternativeName>
        <fullName evidence="5">PNP/PMP oxidase</fullName>
        <shortName evidence="5">PNPOx</shortName>
    </alternativeName>
    <alternativeName>
        <fullName evidence="5">Pyridoxal 5'-phosphate synthase</fullName>
    </alternativeName>
</protein>
<feature type="binding site" evidence="5 7">
    <location>
        <begin position="60"/>
        <end position="65"/>
    </location>
    <ligand>
        <name>FMN</name>
        <dbReference type="ChEBI" id="CHEBI:58210"/>
    </ligand>
</feature>
<dbReference type="GO" id="GO:0008615">
    <property type="term" value="P:pyridoxine biosynthetic process"/>
    <property type="evidence" value="ECO:0007669"/>
    <property type="project" value="UniProtKB-UniRule"/>
</dbReference>
<dbReference type="Pfam" id="PF01243">
    <property type="entry name" value="PNPOx_N"/>
    <property type="match status" value="1"/>
</dbReference>
<evidence type="ECO:0000259" key="9">
    <source>
        <dbReference type="Pfam" id="PF10590"/>
    </source>
</evidence>
<feature type="binding site" evidence="5 6">
    <location>
        <position position="122"/>
    </location>
    <ligand>
        <name>substrate</name>
    </ligand>
</feature>
<accession>A0A2S7UZR6</accession>
<comment type="catalytic activity">
    <reaction evidence="5">
        <text>pyridoxine 5'-phosphate + O2 = pyridoxal 5'-phosphate + H2O2</text>
        <dbReference type="Rhea" id="RHEA:15149"/>
        <dbReference type="ChEBI" id="CHEBI:15379"/>
        <dbReference type="ChEBI" id="CHEBI:16240"/>
        <dbReference type="ChEBI" id="CHEBI:58589"/>
        <dbReference type="ChEBI" id="CHEBI:597326"/>
        <dbReference type="EC" id="1.4.3.5"/>
    </reaction>
</comment>
<feature type="binding site" evidence="5 7">
    <location>
        <position position="82"/>
    </location>
    <ligand>
        <name>FMN</name>
        <dbReference type="ChEBI" id="CHEBI:58210"/>
    </ligand>
</feature>
<keyword evidence="2 5" id="KW-0285">Flavoprotein</keyword>
<comment type="similarity">
    <text evidence="1 5">Belongs to the pyridoxamine 5'-phosphate oxidase family.</text>
</comment>
<dbReference type="PROSITE" id="PS01064">
    <property type="entry name" value="PYRIDOX_OXIDASE"/>
    <property type="match status" value="1"/>
</dbReference>
<feature type="binding site" evidence="5 6">
    <location>
        <position position="130"/>
    </location>
    <ligand>
        <name>substrate</name>
    </ligand>
</feature>
<evidence type="ECO:0000259" key="8">
    <source>
        <dbReference type="Pfam" id="PF01243"/>
    </source>
</evidence>
<keyword evidence="4 5" id="KW-0560">Oxidoreductase</keyword>
<name>A0A2S7UZR6_9GAMM</name>
<comment type="pathway">
    <text evidence="5">Cofactor metabolism; pyridoxal 5'-phosphate salvage; pyridoxal 5'-phosphate from pyridoxamine 5'-phosphate: step 1/1.</text>
</comment>
<dbReference type="NCBIfam" id="TIGR00558">
    <property type="entry name" value="pdxH"/>
    <property type="match status" value="1"/>
</dbReference>
<sequence>MKLSDLRREYCQGELSEQDVAAHPMTQFDTWLKQAIDANLPDPTAMVVATVDEEGQPSQRIVLLKDSNEDGFVFFTNLGSRKAQELKHNKKISLHFPWHALERQVIVYGEVEPLSTKKNMAYFISRPKESQLAAWASKQSHPISSRTMLMETFERMKHKFSQGEMPTPDFWGGFRVKPNKVEFWQGGEFRLHDRIMYSRNNLDNTTWDKQRLAP</sequence>
<dbReference type="EC" id="1.4.3.5" evidence="5"/>
<feature type="binding site" evidence="5 6">
    <location>
        <position position="65"/>
    </location>
    <ligand>
        <name>substrate</name>
    </ligand>
</feature>